<dbReference type="InterPro" id="IPR036937">
    <property type="entry name" value="Adhesion_dom_fimbrial_sf"/>
</dbReference>
<feature type="chain" id="PRO_5027638532" evidence="1">
    <location>
        <begin position="22"/>
        <end position="181"/>
    </location>
</feature>
<name>A0A718Y5J6_SALTS</name>
<dbReference type="SUPFAM" id="SSF49401">
    <property type="entry name" value="Bacterial adhesins"/>
    <property type="match status" value="1"/>
</dbReference>
<evidence type="ECO:0000313" key="2">
    <source>
        <dbReference type="EMBL" id="HAD6864591.1"/>
    </source>
</evidence>
<dbReference type="AlphaFoldDB" id="A0A718Y5J6"/>
<reference evidence="2" key="2">
    <citation type="submission" date="2019-01" db="EMBL/GenBank/DDBJ databases">
        <authorList>
            <consortium name="NCBI Pathogen Detection Project"/>
        </authorList>
    </citation>
    <scope>NUCLEOTIDE SEQUENCE</scope>
    <source>
        <strain evidence="2">SL1344</strain>
    </source>
</reference>
<keyword evidence="1" id="KW-0732">Signal</keyword>
<dbReference type="EMBL" id="DAAPMV010000014">
    <property type="protein sequence ID" value="HAD6864591.1"/>
    <property type="molecule type" value="Genomic_DNA"/>
</dbReference>
<dbReference type="InterPro" id="IPR008966">
    <property type="entry name" value="Adhesion_dom_sf"/>
</dbReference>
<protein>
    <submittedName>
        <fullName evidence="2">Fimbrial protein</fullName>
    </submittedName>
</protein>
<dbReference type="GO" id="GO:0009289">
    <property type="term" value="C:pilus"/>
    <property type="evidence" value="ECO:0007669"/>
    <property type="project" value="InterPro"/>
</dbReference>
<organism evidence="2">
    <name type="scientific">Salmonella typhimurium (strain SL1344)</name>
    <dbReference type="NCBI Taxonomy" id="216597"/>
    <lineage>
        <taxon>Bacteria</taxon>
        <taxon>Pseudomonadati</taxon>
        <taxon>Pseudomonadota</taxon>
        <taxon>Gammaproteobacteria</taxon>
        <taxon>Enterobacterales</taxon>
        <taxon>Enterobacteriaceae</taxon>
        <taxon>Salmonella</taxon>
    </lineage>
</organism>
<evidence type="ECO:0000256" key="1">
    <source>
        <dbReference type="SAM" id="SignalP"/>
    </source>
</evidence>
<dbReference type="GO" id="GO:0007155">
    <property type="term" value="P:cell adhesion"/>
    <property type="evidence" value="ECO:0007669"/>
    <property type="project" value="InterPro"/>
</dbReference>
<comment type="caution">
    <text evidence="2">The sequence shown here is derived from an EMBL/GenBank/DDBJ whole genome shotgun (WGS) entry which is preliminary data.</text>
</comment>
<dbReference type="Gene3D" id="2.60.40.1090">
    <property type="entry name" value="Fimbrial-type adhesion domain"/>
    <property type="match status" value="1"/>
</dbReference>
<reference evidence="2" key="1">
    <citation type="journal article" date="2018" name="Genome Biol.">
        <title>SKESA: strategic k-mer extension for scrupulous assemblies.</title>
        <authorList>
            <person name="Souvorov A."/>
            <person name="Agarwala R."/>
            <person name="Lipman D.J."/>
        </authorList>
    </citation>
    <scope>NUCLEOTIDE SEQUENCE</scope>
    <source>
        <strain evidence="2">SL1344</strain>
    </source>
</reference>
<accession>A0A718Y5J6</accession>
<gene>
    <name evidence="2" type="ORF">G1X41_21715</name>
</gene>
<proteinExistence type="predicted"/>
<feature type="signal peptide" evidence="1">
    <location>
        <begin position="1"/>
        <end position="21"/>
    </location>
</feature>
<sequence>MKKSIIASVVALGLVSGLAQAADKEVQFVGSVTNVTCDIEPSVDGSNSMIPGLIQLGTVAAGVKGQPVNFTFKPAKDQQNITACDTMQDTGTAKLTWTSSNFTAKGLTAISGAATDAAVEISPTNAKAGNGTMITASATSHDFDPTLLKTGGAGLKYQAILAGGTQVGDMHTAAKFNFSYK</sequence>